<reference evidence="2" key="2">
    <citation type="submission" date="2015-01" db="EMBL/GenBank/DDBJ databases">
        <authorList>
            <person name="Aslett M.A."/>
            <person name="De Silva N."/>
        </authorList>
    </citation>
    <scope>NUCLEOTIDE SEQUENCE</scope>
    <source>
        <strain evidence="2">UMC4404</strain>
    </source>
</reference>
<name>A0A0C7JS64_PARSO</name>
<feature type="transmembrane region" description="Helical" evidence="1">
    <location>
        <begin position="114"/>
        <end position="138"/>
    </location>
</feature>
<protein>
    <submittedName>
        <fullName evidence="3">Protein of uncharacterized function (DUF998)</fullName>
    </submittedName>
</protein>
<accession>A0A0C7JS64</accession>
<evidence type="ECO:0000256" key="1">
    <source>
        <dbReference type="SAM" id="Phobius"/>
    </source>
</evidence>
<dbReference type="RefSeq" id="WP_258171572.1">
    <property type="nucleotide sequence ID" value="NZ_CDNF01000003.1"/>
</dbReference>
<keyword evidence="1" id="KW-1133">Transmembrane helix</keyword>
<dbReference type="EMBL" id="CEKZ01000003">
    <property type="protein sequence ID" value="CEQ02865.1"/>
    <property type="molecule type" value="Genomic_DNA"/>
</dbReference>
<dbReference type="InterPro" id="IPR009339">
    <property type="entry name" value="DUF998"/>
</dbReference>
<feature type="transmembrane region" description="Helical" evidence="1">
    <location>
        <begin position="48"/>
        <end position="70"/>
    </location>
</feature>
<organism evidence="3 4">
    <name type="scientific">Paraclostridium sordellii</name>
    <name type="common">Clostridium sordellii</name>
    <dbReference type="NCBI Taxonomy" id="1505"/>
    <lineage>
        <taxon>Bacteria</taxon>
        <taxon>Bacillati</taxon>
        <taxon>Bacillota</taxon>
        <taxon>Clostridia</taxon>
        <taxon>Peptostreptococcales</taxon>
        <taxon>Peptostreptococcaceae</taxon>
        <taxon>Paraclostridium</taxon>
    </lineage>
</organism>
<dbReference type="EMBL" id="CDNY01000003">
    <property type="protein sequence ID" value="CEO32621.1"/>
    <property type="molecule type" value="Genomic_DNA"/>
</dbReference>
<keyword evidence="1" id="KW-0472">Membrane</keyword>
<dbReference type="Proteomes" id="UP000049685">
    <property type="component" value="Unassembled WGS sequence"/>
</dbReference>
<dbReference type="Proteomes" id="UP000049127">
    <property type="component" value="Unassembled WGS sequence"/>
</dbReference>
<feature type="transmembrane region" description="Helical" evidence="1">
    <location>
        <begin position="181"/>
        <end position="199"/>
    </location>
</feature>
<proteinExistence type="predicted"/>
<feature type="transmembrane region" description="Helical" evidence="1">
    <location>
        <begin position="76"/>
        <end position="102"/>
    </location>
</feature>
<evidence type="ECO:0000313" key="2">
    <source>
        <dbReference type="EMBL" id="CEO32621.1"/>
    </source>
</evidence>
<reference evidence="4 5" key="1">
    <citation type="submission" date="2015-01" db="EMBL/GenBank/DDBJ databases">
        <authorList>
            <person name="Aslett A.Martin."/>
            <person name="De Silva Nishadi"/>
        </authorList>
    </citation>
    <scope>NUCLEOTIDE SEQUENCE [LARGE SCALE GENOMIC DNA]</scope>
    <source>
        <strain evidence="3 4">R28058</strain>
        <strain evidence="5">UMC4404</strain>
    </source>
</reference>
<feature type="transmembrane region" description="Helical" evidence="1">
    <location>
        <begin position="144"/>
        <end position="165"/>
    </location>
</feature>
<keyword evidence="1" id="KW-0812">Transmembrane</keyword>
<evidence type="ECO:0000313" key="4">
    <source>
        <dbReference type="Proteomes" id="UP000049127"/>
    </source>
</evidence>
<dbReference type="Pfam" id="PF06197">
    <property type="entry name" value="DUF998"/>
    <property type="match status" value="1"/>
</dbReference>
<gene>
    <name evidence="3" type="ORF">R28058_05981</name>
    <name evidence="2" type="ORF">UMC4404_06011</name>
</gene>
<sequence>MNNILFLIIMIIDLIIPYFIAIPYKGYSHSKMVMSVLGCKNSPLGTVYNIWMIISGIGICLLGYNVFLYYSNENFVLAITIFILILLYGICDAIISGIFPLNEKKEDVTLSSKIHGIGSVIGFLALQFAPMFIALLEFKRGDVMLGYILSIFFILSFISLICFVIGEKPKFKNTVFALEGLWQRILCLFMYAPFIVWIMC</sequence>
<evidence type="ECO:0000313" key="3">
    <source>
        <dbReference type="EMBL" id="CEQ02865.1"/>
    </source>
</evidence>
<dbReference type="AlphaFoldDB" id="A0A0C7JS64"/>
<feature type="transmembrane region" description="Helical" evidence="1">
    <location>
        <begin position="6"/>
        <end position="27"/>
    </location>
</feature>
<evidence type="ECO:0000313" key="5">
    <source>
        <dbReference type="Proteomes" id="UP000049685"/>
    </source>
</evidence>